<feature type="compositionally biased region" description="Basic and acidic residues" evidence="1">
    <location>
        <begin position="54"/>
        <end position="88"/>
    </location>
</feature>
<gene>
    <name evidence="2" type="ORF">R1flu_027787</name>
</gene>
<protein>
    <submittedName>
        <fullName evidence="2">Uncharacterized protein</fullName>
    </submittedName>
</protein>
<dbReference type="EMBL" id="JBHFFA010000008">
    <property type="protein sequence ID" value="KAL2609214.1"/>
    <property type="molecule type" value="Genomic_DNA"/>
</dbReference>
<dbReference type="AlphaFoldDB" id="A0ABD1XJU5"/>
<sequence>MSHSVWLELAREANCAKRRSRGLGGLLAVVRLPTAVARVQGRKHGCCSCVASERSQELPPSKREDSSSRKESPRQDQPHRVGSHVKEKRREYLSKIVQCVKSHAPRRAASGGSEGVVVSHFPIASKSSMLQKPVVPAASRRGDGARIPSPTIKLEANPKTAS</sequence>
<reference evidence="2 3" key="1">
    <citation type="submission" date="2024-09" db="EMBL/GenBank/DDBJ databases">
        <title>Chromosome-scale assembly of Riccia fluitans.</title>
        <authorList>
            <person name="Paukszto L."/>
            <person name="Sawicki J."/>
            <person name="Karawczyk K."/>
            <person name="Piernik-Szablinska J."/>
            <person name="Szczecinska M."/>
            <person name="Mazdziarz M."/>
        </authorList>
    </citation>
    <scope>NUCLEOTIDE SEQUENCE [LARGE SCALE GENOMIC DNA]</scope>
    <source>
        <strain evidence="2">Rf_01</strain>
        <tissue evidence="2">Aerial parts of the thallus</tissue>
    </source>
</reference>
<evidence type="ECO:0000256" key="1">
    <source>
        <dbReference type="SAM" id="MobiDB-lite"/>
    </source>
</evidence>
<feature type="region of interest" description="Disordered" evidence="1">
    <location>
        <begin position="52"/>
        <end position="88"/>
    </location>
</feature>
<evidence type="ECO:0000313" key="3">
    <source>
        <dbReference type="Proteomes" id="UP001605036"/>
    </source>
</evidence>
<organism evidence="2 3">
    <name type="scientific">Riccia fluitans</name>
    <dbReference type="NCBI Taxonomy" id="41844"/>
    <lineage>
        <taxon>Eukaryota</taxon>
        <taxon>Viridiplantae</taxon>
        <taxon>Streptophyta</taxon>
        <taxon>Embryophyta</taxon>
        <taxon>Marchantiophyta</taxon>
        <taxon>Marchantiopsida</taxon>
        <taxon>Marchantiidae</taxon>
        <taxon>Marchantiales</taxon>
        <taxon>Ricciaceae</taxon>
        <taxon>Riccia</taxon>
    </lineage>
</organism>
<evidence type="ECO:0000313" key="2">
    <source>
        <dbReference type="EMBL" id="KAL2609214.1"/>
    </source>
</evidence>
<accession>A0ABD1XJU5</accession>
<dbReference type="Proteomes" id="UP001605036">
    <property type="component" value="Unassembled WGS sequence"/>
</dbReference>
<proteinExistence type="predicted"/>
<feature type="region of interest" description="Disordered" evidence="1">
    <location>
        <begin position="129"/>
        <end position="162"/>
    </location>
</feature>
<comment type="caution">
    <text evidence="2">The sequence shown here is derived from an EMBL/GenBank/DDBJ whole genome shotgun (WGS) entry which is preliminary data.</text>
</comment>
<name>A0ABD1XJU5_9MARC</name>
<keyword evidence="3" id="KW-1185">Reference proteome</keyword>